<protein>
    <submittedName>
        <fullName evidence="2">Uncharacterized protein</fullName>
    </submittedName>
</protein>
<dbReference type="RefSeq" id="XP_021886753.1">
    <property type="nucleotide sequence ID" value="XM_022022529.1"/>
</dbReference>
<dbReference type="AlphaFoldDB" id="A0A1Y2H3E6"/>
<evidence type="ECO:0000313" key="3">
    <source>
        <dbReference type="Proteomes" id="UP000193648"/>
    </source>
</evidence>
<dbReference type="EMBL" id="MCFF01000001">
    <property type="protein sequence ID" value="ORZ29080.1"/>
    <property type="molecule type" value="Genomic_DNA"/>
</dbReference>
<comment type="caution">
    <text evidence="2">The sequence shown here is derived from an EMBL/GenBank/DDBJ whole genome shotgun (WGS) entry which is preliminary data.</text>
</comment>
<keyword evidence="1" id="KW-1133">Transmembrane helix</keyword>
<organism evidence="2 3">
    <name type="scientific">Lobosporangium transversale</name>
    <dbReference type="NCBI Taxonomy" id="64571"/>
    <lineage>
        <taxon>Eukaryota</taxon>
        <taxon>Fungi</taxon>
        <taxon>Fungi incertae sedis</taxon>
        <taxon>Mucoromycota</taxon>
        <taxon>Mortierellomycotina</taxon>
        <taxon>Mortierellomycetes</taxon>
        <taxon>Mortierellales</taxon>
        <taxon>Mortierellaceae</taxon>
        <taxon>Lobosporangium</taxon>
    </lineage>
</organism>
<keyword evidence="3" id="KW-1185">Reference proteome</keyword>
<accession>A0A1Y2H3E6</accession>
<name>A0A1Y2H3E6_9FUNG</name>
<keyword evidence="1" id="KW-0812">Transmembrane</keyword>
<dbReference type="Proteomes" id="UP000193648">
    <property type="component" value="Unassembled WGS sequence"/>
</dbReference>
<gene>
    <name evidence="2" type="ORF">BCR41DRAFT_344515</name>
</gene>
<evidence type="ECO:0000313" key="2">
    <source>
        <dbReference type="EMBL" id="ORZ29080.1"/>
    </source>
</evidence>
<dbReference type="InParanoid" id="A0A1Y2H3E6"/>
<feature type="transmembrane region" description="Helical" evidence="1">
    <location>
        <begin position="42"/>
        <end position="64"/>
    </location>
</feature>
<sequence length="89" mass="10437">MLGCHKLLHRPFHLFKVGIMFFKTCCSFPLSLPLLHFCLHSVFVVSSIRPITSTLFAYTFFLLLKKERVNNSRCSHIFIMDVFRPQMIS</sequence>
<reference evidence="2 3" key="1">
    <citation type="submission" date="2016-07" db="EMBL/GenBank/DDBJ databases">
        <title>Pervasive Adenine N6-methylation of Active Genes in Fungi.</title>
        <authorList>
            <consortium name="DOE Joint Genome Institute"/>
            <person name="Mondo S.J."/>
            <person name="Dannebaum R.O."/>
            <person name="Kuo R.C."/>
            <person name="Labutti K."/>
            <person name="Haridas S."/>
            <person name="Kuo A."/>
            <person name="Salamov A."/>
            <person name="Ahrendt S.R."/>
            <person name="Lipzen A."/>
            <person name="Sullivan W."/>
            <person name="Andreopoulos W.B."/>
            <person name="Clum A."/>
            <person name="Lindquist E."/>
            <person name="Daum C."/>
            <person name="Ramamoorthy G.K."/>
            <person name="Gryganskyi A."/>
            <person name="Culley D."/>
            <person name="Magnuson J.K."/>
            <person name="James T.Y."/>
            <person name="O'Malley M.A."/>
            <person name="Stajich J.E."/>
            <person name="Spatafora J.W."/>
            <person name="Visel A."/>
            <person name="Grigoriev I.V."/>
        </authorList>
    </citation>
    <scope>NUCLEOTIDE SEQUENCE [LARGE SCALE GENOMIC DNA]</scope>
    <source>
        <strain evidence="2 3">NRRL 3116</strain>
    </source>
</reference>
<feature type="transmembrane region" description="Helical" evidence="1">
    <location>
        <begin position="12"/>
        <end position="30"/>
    </location>
</feature>
<dbReference type="GeneID" id="33564373"/>
<keyword evidence="1" id="KW-0472">Membrane</keyword>
<evidence type="ECO:0000256" key="1">
    <source>
        <dbReference type="SAM" id="Phobius"/>
    </source>
</evidence>
<proteinExistence type="predicted"/>